<evidence type="ECO:0000313" key="2">
    <source>
        <dbReference type="Proteomes" id="UP000681967"/>
    </source>
</evidence>
<dbReference type="InterPro" id="IPR026983">
    <property type="entry name" value="DHC"/>
</dbReference>
<protein>
    <submittedName>
        <fullName evidence="1">Uncharacterized protein</fullName>
    </submittedName>
</protein>
<dbReference type="Gene3D" id="3.40.50.300">
    <property type="entry name" value="P-loop containing nucleotide triphosphate hydrolases"/>
    <property type="match status" value="1"/>
</dbReference>
<proteinExistence type="predicted"/>
<dbReference type="AlphaFoldDB" id="A0A8S2RG87"/>
<dbReference type="EMBL" id="CAJOBH010011990">
    <property type="protein sequence ID" value="CAF4166476.1"/>
    <property type="molecule type" value="Genomic_DNA"/>
</dbReference>
<dbReference type="PANTHER" id="PTHR22878">
    <property type="entry name" value="DYNEIN HEAVY CHAIN 6, AXONEMAL-LIKE-RELATED"/>
    <property type="match status" value="1"/>
</dbReference>
<dbReference type="GO" id="GO:0007018">
    <property type="term" value="P:microtubule-based movement"/>
    <property type="evidence" value="ECO:0007669"/>
    <property type="project" value="InterPro"/>
</dbReference>
<evidence type="ECO:0000313" key="1">
    <source>
        <dbReference type="EMBL" id="CAF4166476.1"/>
    </source>
</evidence>
<dbReference type="Proteomes" id="UP000681967">
    <property type="component" value="Unassembled WGS sequence"/>
</dbReference>
<organism evidence="1 2">
    <name type="scientific">Rotaria magnacalcarata</name>
    <dbReference type="NCBI Taxonomy" id="392030"/>
    <lineage>
        <taxon>Eukaryota</taxon>
        <taxon>Metazoa</taxon>
        <taxon>Spiralia</taxon>
        <taxon>Gnathifera</taxon>
        <taxon>Rotifera</taxon>
        <taxon>Eurotatoria</taxon>
        <taxon>Bdelloidea</taxon>
        <taxon>Philodinida</taxon>
        <taxon>Philodinidae</taxon>
        <taxon>Rotaria</taxon>
    </lineage>
</organism>
<dbReference type="PANTHER" id="PTHR22878:SF68">
    <property type="entry name" value="DYNEIN HEAVY CHAIN 6, AXONEMAL-LIKE"/>
    <property type="match status" value="1"/>
</dbReference>
<comment type="caution">
    <text evidence="1">The sequence shown here is derived from an EMBL/GenBank/DDBJ whole genome shotgun (WGS) entry which is preliminary data.</text>
</comment>
<dbReference type="GO" id="GO:0045505">
    <property type="term" value="F:dynein intermediate chain binding"/>
    <property type="evidence" value="ECO:0007669"/>
    <property type="project" value="InterPro"/>
</dbReference>
<reference evidence="1" key="1">
    <citation type="submission" date="2021-02" db="EMBL/GenBank/DDBJ databases">
        <authorList>
            <person name="Nowell W R."/>
        </authorList>
    </citation>
    <scope>NUCLEOTIDE SEQUENCE</scope>
</reference>
<sequence>RIGMSGHTRIIFEVDSLTNASPATVSRCAMVYLDPSDLGYKPFLNYWYRCRLPITFPKNAIEFLRELMDFSIDKGLFFFIVNFHNYF</sequence>
<dbReference type="GO" id="GO:0051959">
    <property type="term" value="F:dynein light intermediate chain binding"/>
    <property type="evidence" value="ECO:0007669"/>
    <property type="project" value="InterPro"/>
</dbReference>
<dbReference type="GO" id="GO:0030286">
    <property type="term" value="C:dynein complex"/>
    <property type="evidence" value="ECO:0007669"/>
    <property type="project" value="InterPro"/>
</dbReference>
<dbReference type="InterPro" id="IPR027417">
    <property type="entry name" value="P-loop_NTPase"/>
</dbReference>
<accession>A0A8S2RG87</accession>
<gene>
    <name evidence="1" type="ORF">BYL167_LOCUS22212</name>
</gene>
<feature type="non-terminal residue" evidence="1">
    <location>
        <position position="1"/>
    </location>
</feature>
<name>A0A8S2RG87_9BILA</name>